<dbReference type="InterPro" id="IPR004107">
    <property type="entry name" value="Integrase_SAM-like_N"/>
</dbReference>
<dbReference type="InterPro" id="IPR044068">
    <property type="entry name" value="CB"/>
</dbReference>
<keyword evidence="3" id="KW-0229">DNA integration</keyword>
<dbReference type="PANTHER" id="PTHR30349">
    <property type="entry name" value="PHAGE INTEGRASE-RELATED"/>
    <property type="match status" value="1"/>
</dbReference>
<keyword evidence="10" id="KW-1185">Reference proteome</keyword>
<comment type="function">
    <text evidence="1">Site-specific tyrosine recombinase, which acts by catalyzing the cutting and rejoining of the recombining DNA molecules.</text>
</comment>
<dbReference type="GO" id="GO:0003677">
    <property type="term" value="F:DNA binding"/>
    <property type="evidence" value="ECO:0007669"/>
    <property type="project" value="UniProtKB-UniRule"/>
</dbReference>
<protein>
    <submittedName>
        <fullName evidence="9">Mobile element protein</fullName>
    </submittedName>
</protein>
<dbReference type="Proteomes" id="UP000186102">
    <property type="component" value="Unassembled WGS sequence"/>
</dbReference>
<evidence type="ECO:0000259" key="7">
    <source>
        <dbReference type="PROSITE" id="PS51898"/>
    </source>
</evidence>
<dbReference type="InterPro" id="IPR002104">
    <property type="entry name" value="Integrase_catalytic"/>
</dbReference>
<dbReference type="PROSITE" id="PS51898">
    <property type="entry name" value="TYR_RECOMBINASE"/>
    <property type="match status" value="1"/>
</dbReference>
<dbReference type="InterPro" id="IPR010998">
    <property type="entry name" value="Integrase_recombinase_N"/>
</dbReference>
<evidence type="ECO:0000313" key="9">
    <source>
        <dbReference type="EMBL" id="OLN33067.1"/>
    </source>
</evidence>
<reference evidence="9 10" key="1">
    <citation type="submission" date="2016-09" db="EMBL/GenBank/DDBJ databases">
        <title>Complete genome of Desulfosporosinus sp. OL.</title>
        <authorList>
            <person name="Mardanov A."/>
            <person name="Beletsky A."/>
            <person name="Panova A."/>
            <person name="Karnachuk O."/>
            <person name="Ravin N."/>
        </authorList>
    </citation>
    <scope>NUCLEOTIDE SEQUENCE [LARGE SCALE GENOMIC DNA]</scope>
    <source>
        <strain evidence="9 10">OL</strain>
    </source>
</reference>
<evidence type="ECO:0000259" key="8">
    <source>
        <dbReference type="PROSITE" id="PS51900"/>
    </source>
</evidence>
<dbReference type="Gene3D" id="1.10.443.10">
    <property type="entry name" value="Intergrase catalytic core"/>
    <property type="match status" value="1"/>
</dbReference>
<evidence type="ECO:0000256" key="6">
    <source>
        <dbReference type="PROSITE-ProRule" id="PRU01248"/>
    </source>
</evidence>
<evidence type="ECO:0000256" key="3">
    <source>
        <dbReference type="ARBA" id="ARBA00022908"/>
    </source>
</evidence>
<dbReference type="Pfam" id="PF02899">
    <property type="entry name" value="Phage_int_SAM_1"/>
    <property type="match status" value="1"/>
</dbReference>
<comment type="caution">
    <text evidence="9">The sequence shown here is derived from an EMBL/GenBank/DDBJ whole genome shotgun (WGS) entry which is preliminary data.</text>
</comment>
<feature type="domain" description="Tyr recombinase" evidence="7">
    <location>
        <begin position="124"/>
        <end position="314"/>
    </location>
</feature>
<proteinExistence type="inferred from homology"/>
<organism evidence="9 10">
    <name type="scientific">Desulfosporosinus metallidurans</name>
    <dbReference type="NCBI Taxonomy" id="1888891"/>
    <lineage>
        <taxon>Bacteria</taxon>
        <taxon>Bacillati</taxon>
        <taxon>Bacillota</taxon>
        <taxon>Clostridia</taxon>
        <taxon>Eubacteriales</taxon>
        <taxon>Desulfitobacteriaceae</taxon>
        <taxon>Desulfosporosinus</taxon>
    </lineage>
</organism>
<sequence length="348" mass="40037">MNEKSTRFFKLVRDFLTVYLPDQRAVSVNTIKSYRECLNQLLSYICDRNGFALGKLSFEYLSRETVESYLEYLEKKRHCSVSTRNHRLACIRSFVKYAGVRDVSVQACVNDLCTIPQKKVAKTAVIKFFSESALKTILEQPDARKKKGLRNLFFMILMYDTGARNQELLDIRLSDIHFEGKSPYVVITGKGGKTRLVPVMPKTVDHFRKYVDVFHPEISFSNHLFYIERKGNRSAMSPDCSEKFVKKYGTAAHNVNPKVPESLHCHMFRHSRSMHLYKSGMPMVLLAEWLGHAQISSTLIYANADTEMKKEAIMKATSKLNPLLSGETAYLEWEDDEALIRQLYGLSQ</sequence>
<evidence type="ECO:0000256" key="4">
    <source>
        <dbReference type="ARBA" id="ARBA00023125"/>
    </source>
</evidence>
<dbReference type="InterPro" id="IPR050090">
    <property type="entry name" value="Tyrosine_recombinase_XerCD"/>
</dbReference>
<dbReference type="AlphaFoldDB" id="A0A1Q8R0F0"/>
<keyword evidence="5" id="KW-0233">DNA recombination</keyword>
<dbReference type="OrthoDB" id="9771888at2"/>
<evidence type="ECO:0000256" key="1">
    <source>
        <dbReference type="ARBA" id="ARBA00003283"/>
    </source>
</evidence>
<evidence type="ECO:0000256" key="5">
    <source>
        <dbReference type="ARBA" id="ARBA00023172"/>
    </source>
</evidence>
<dbReference type="EMBL" id="MLBF01000005">
    <property type="protein sequence ID" value="OLN33067.1"/>
    <property type="molecule type" value="Genomic_DNA"/>
</dbReference>
<dbReference type="PANTHER" id="PTHR30349:SF81">
    <property type="entry name" value="TYROSINE RECOMBINASE XERC"/>
    <property type="match status" value="1"/>
</dbReference>
<dbReference type="GO" id="GO:0015074">
    <property type="term" value="P:DNA integration"/>
    <property type="evidence" value="ECO:0007669"/>
    <property type="project" value="InterPro"/>
</dbReference>
<dbReference type="STRING" id="1888891.DSOL_1178"/>
<comment type="similarity">
    <text evidence="2">Belongs to the 'phage' integrase family.</text>
</comment>
<dbReference type="SUPFAM" id="SSF56349">
    <property type="entry name" value="DNA breaking-rejoining enzymes"/>
    <property type="match status" value="1"/>
</dbReference>
<evidence type="ECO:0000313" key="10">
    <source>
        <dbReference type="Proteomes" id="UP000186102"/>
    </source>
</evidence>
<dbReference type="InterPro" id="IPR011010">
    <property type="entry name" value="DNA_brk_join_enz"/>
</dbReference>
<name>A0A1Q8R0F0_9FIRM</name>
<dbReference type="InterPro" id="IPR013762">
    <property type="entry name" value="Integrase-like_cat_sf"/>
</dbReference>
<gene>
    <name evidence="9" type="ORF">DSOL_1178</name>
</gene>
<keyword evidence="4 6" id="KW-0238">DNA-binding</keyword>
<dbReference type="GO" id="GO:0006310">
    <property type="term" value="P:DNA recombination"/>
    <property type="evidence" value="ECO:0007669"/>
    <property type="project" value="UniProtKB-KW"/>
</dbReference>
<dbReference type="PROSITE" id="PS51900">
    <property type="entry name" value="CB"/>
    <property type="match status" value="1"/>
</dbReference>
<evidence type="ECO:0000256" key="2">
    <source>
        <dbReference type="ARBA" id="ARBA00008857"/>
    </source>
</evidence>
<dbReference type="RefSeq" id="WP_075363906.1">
    <property type="nucleotide sequence ID" value="NZ_MLBF01000005.1"/>
</dbReference>
<feature type="domain" description="Core-binding (CB)" evidence="8">
    <location>
        <begin position="1"/>
        <end position="99"/>
    </location>
</feature>
<dbReference type="Pfam" id="PF00589">
    <property type="entry name" value="Phage_integrase"/>
    <property type="match status" value="1"/>
</dbReference>
<accession>A0A1Q8R0F0</accession>
<dbReference type="Gene3D" id="1.10.150.130">
    <property type="match status" value="1"/>
</dbReference>